<organism evidence="2 3">
    <name type="scientific">Ferrithrix thermotolerans DSM 19514</name>
    <dbReference type="NCBI Taxonomy" id="1121881"/>
    <lineage>
        <taxon>Bacteria</taxon>
        <taxon>Bacillati</taxon>
        <taxon>Actinomycetota</taxon>
        <taxon>Acidimicrobiia</taxon>
        <taxon>Acidimicrobiales</taxon>
        <taxon>Acidimicrobiaceae</taxon>
        <taxon>Ferrithrix</taxon>
    </lineage>
</organism>
<keyword evidence="3" id="KW-1185">Reference proteome</keyword>
<dbReference type="InterPro" id="IPR001830">
    <property type="entry name" value="Glyco_trans_20"/>
</dbReference>
<dbReference type="STRING" id="1121881.SAMN02745225_00643"/>
<dbReference type="SUPFAM" id="SSF53756">
    <property type="entry name" value="UDP-Glycosyltransferase/glycogen phosphorylase"/>
    <property type="match status" value="1"/>
</dbReference>
<evidence type="ECO:0000313" key="3">
    <source>
        <dbReference type="Proteomes" id="UP000184295"/>
    </source>
</evidence>
<dbReference type="GO" id="GO:0003825">
    <property type="term" value="F:alpha,alpha-trehalose-phosphate synthase (UDP-forming) activity"/>
    <property type="evidence" value="ECO:0007669"/>
    <property type="project" value="TreeGrafter"/>
</dbReference>
<evidence type="ECO:0000256" key="1">
    <source>
        <dbReference type="ARBA" id="ARBA00008799"/>
    </source>
</evidence>
<dbReference type="RefSeq" id="WP_084660140.1">
    <property type="nucleotide sequence ID" value="NZ_FQUL01000005.1"/>
</dbReference>
<dbReference type="AlphaFoldDB" id="A0A1M4TJ90"/>
<dbReference type="GO" id="GO:0004805">
    <property type="term" value="F:trehalose-phosphatase activity"/>
    <property type="evidence" value="ECO:0007669"/>
    <property type="project" value="TreeGrafter"/>
</dbReference>
<dbReference type="PANTHER" id="PTHR10788:SF106">
    <property type="entry name" value="BCDNA.GH08860"/>
    <property type="match status" value="1"/>
</dbReference>
<proteinExistence type="inferred from homology"/>
<dbReference type="Pfam" id="PF00982">
    <property type="entry name" value="Glyco_transf_20"/>
    <property type="match status" value="1"/>
</dbReference>
<sequence length="453" mass="49836">MSLFVASNRGPLSFRFQGDTLESVRGGGGLASGILGALRGREACWVSSATSDADTVAVGKGLWTLPGIDLHPVAISSEVYDSAYNRISNETLWFLFHGIFDAAYLPVFDGNFSRHLEAYYHYNDAFAREIADKASSGDTVMVNDYHLLLVPKMLKELRADLQVTFFLHTPFPYPNEFLTLPGAFARAILESLHLADLVGFHAEKWLANFQSCLKHSGIKQHPNCVVAPLPTDADALRVNSRTVTVANEQQEIVGQFGTRQLIVRVDRMELSKNIVRGFLAVDELITQHPDLKEQFIHLALCYPSRESLASYRRYAKEVVELAARINTAHGTSGWNPIELQSKDNYSRSLAALRLADTILINPVRDGLNLVAQEGVLLNERTANIVLSSEAGIAEHIGDLVDVVNPFDVSQTASTLYSSLTKGDKNALSHKRLLSAITQTTPSQWLDTVTGNGN</sequence>
<dbReference type="OrthoDB" id="9761633at2"/>
<dbReference type="GO" id="GO:0005829">
    <property type="term" value="C:cytosol"/>
    <property type="evidence" value="ECO:0007669"/>
    <property type="project" value="TreeGrafter"/>
</dbReference>
<comment type="similarity">
    <text evidence="1">Belongs to the glycosyltransferase 20 family.</text>
</comment>
<dbReference type="PANTHER" id="PTHR10788">
    <property type="entry name" value="TREHALOSE-6-PHOSPHATE SYNTHASE"/>
    <property type="match status" value="1"/>
</dbReference>
<gene>
    <name evidence="2" type="ORF">SAMN02745225_00643</name>
</gene>
<dbReference type="GO" id="GO:0005992">
    <property type="term" value="P:trehalose biosynthetic process"/>
    <property type="evidence" value="ECO:0007669"/>
    <property type="project" value="InterPro"/>
</dbReference>
<protein>
    <submittedName>
        <fullName evidence="2">Trehalose 6-phosphate synthase</fullName>
    </submittedName>
</protein>
<reference evidence="3" key="1">
    <citation type="submission" date="2016-11" db="EMBL/GenBank/DDBJ databases">
        <authorList>
            <person name="Varghese N."/>
            <person name="Submissions S."/>
        </authorList>
    </citation>
    <scope>NUCLEOTIDE SEQUENCE [LARGE SCALE GENOMIC DNA]</scope>
    <source>
        <strain evidence="3">DSM 19514</strain>
    </source>
</reference>
<accession>A0A1M4TJ90</accession>
<dbReference type="Proteomes" id="UP000184295">
    <property type="component" value="Unassembled WGS sequence"/>
</dbReference>
<evidence type="ECO:0000313" key="2">
    <source>
        <dbReference type="EMBL" id="SHE44541.1"/>
    </source>
</evidence>
<dbReference type="Gene3D" id="3.40.50.2000">
    <property type="entry name" value="Glycogen Phosphorylase B"/>
    <property type="match status" value="2"/>
</dbReference>
<name>A0A1M4TJ90_9ACTN</name>
<dbReference type="EMBL" id="FQUL01000005">
    <property type="protein sequence ID" value="SHE44541.1"/>
    <property type="molecule type" value="Genomic_DNA"/>
</dbReference>